<protein>
    <recommendedName>
        <fullName evidence="4">ADP-ribosylation/Crystallin J1</fullName>
    </recommendedName>
</protein>
<organism evidence="2 3">
    <name type="scientific">Ostreobium quekettii</name>
    <dbReference type="NCBI Taxonomy" id="121088"/>
    <lineage>
        <taxon>Eukaryota</taxon>
        <taxon>Viridiplantae</taxon>
        <taxon>Chlorophyta</taxon>
        <taxon>core chlorophytes</taxon>
        <taxon>Ulvophyceae</taxon>
        <taxon>TCBD clade</taxon>
        <taxon>Bryopsidales</taxon>
        <taxon>Ostreobineae</taxon>
        <taxon>Ostreobiaceae</taxon>
        <taxon>Ostreobium</taxon>
    </lineage>
</organism>
<evidence type="ECO:0008006" key="4">
    <source>
        <dbReference type="Google" id="ProtNLM"/>
    </source>
</evidence>
<feature type="binding site" evidence="1">
    <location>
        <position position="404"/>
    </location>
    <ligand>
        <name>Mg(2+)</name>
        <dbReference type="ChEBI" id="CHEBI:18420"/>
        <label>1</label>
    </ligand>
</feature>
<dbReference type="Pfam" id="PF03747">
    <property type="entry name" value="ADP_ribosyl_GH"/>
    <property type="match status" value="1"/>
</dbReference>
<dbReference type="Gene3D" id="1.10.4080.10">
    <property type="entry name" value="ADP-ribosylation/Crystallin J1"/>
    <property type="match status" value="1"/>
</dbReference>
<dbReference type="Proteomes" id="UP000708148">
    <property type="component" value="Unassembled WGS sequence"/>
</dbReference>
<evidence type="ECO:0000256" key="1">
    <source>
        <dbReference type="PIRSR" id="PIRSR605502-1"/>
    </source>
</evidence>
<comment type="cofactor">
    <cofactor evidence="1">
        <name>Mg(2+)</name>
        <dbReference type="ChEBI" id="CHEBI:18420"/>
    </cofactor>
    <text evidence="1">Binds 2 magnesium ions per subunit.</text>
</comment>
<dbReference type="GO" id="GO:0046872">
    <property type="term" value="F:metal ion binding"/>
    <property type="evidence" value="ECO:0007669"/>
    <property type="project" value="UniProtKB-KW"/>
</dbReference>
<reference evidence="2" key="1">
    <citation type="submission" date="2020-12" db="EMBL/GenBank/DDBJ databases">
        <authorList>
            <person name="Iha C."/>
        </authorList>
    </citation>
    <scope>NUCLEOTIDE SEQUENCE</scope>
</reference>
<dbReference type="EMBL" id="CAJHUC010001265">
    <property type="protein sequence ID" value="CAD7700438.1"/>
    <property type="molecule type" value="Genomic_DNA"/>
</dbReference>
<name>A0A8S1J3M0_9CHLO</name>
<dbReference type="AlphaFoldDB" id="A0A8S1J3M0"/>
<keyword evidence="1" id="KW-0460">Magnesium</keyword>
<proteinExistence type="predicted"/>
<sequence length="451" mass="48172">MMTSCLFQLESHWAEDTSWEAPPDLSRLHAPAPLLAPRLLAIAPLSGVRRTSAQLWLAAGPSSLRDLPLEWSMGNCWGWLFDDGKGAASNVKEVNTGSGTGRWDFESAGKKNDAPGTGDVHGMKLNGKAEDMIRQRAKAAVLGSFVADAATMGLHWIYNVSHLQDLLKKNQGAGNDLLHPEFFEPPSCPFYKYTSGELSPYGFEAKTVLESIADVGGVDGQEMSQHMYKAFKQYASGGGYLNSPSRELVANCDAGSKYPEASAFDDQANSMVKVASVVARYAGMPELVEKIKEAVKAHQNHERAEASAVGIGLVLEKIIVDGVKAKSALEWALQGHGNVPHLAKSWIKSAASKDGTPVPDAIGSMGQSCHLPGAFQGPIYTAYFAPGYVEAVRENIVAGGDSCSRAVVTGALLGAQDGLDAVPDSWKAKVNDYEALEQLVDRVIASRPEGN</sequence>
<accession>A0A8S1J3M0</accession>
<dbReference type="OrthoDB" id="547734at2759"/>
<keyword evidence="1" id="KW-0479">Metal-binding</keyword>
<evidence type="ECO:0000313" key="3">
    <source>
        <dbReference type="Proteomes" id="UP000708148"/>
    </source>
</evidence>
<dbReference type="InterPro" id="IPR036705">
    <property type="entry name" value="Ribosyl_crysJ1_sf"/>
</dbReference>
<dbReference type="PANTHER" id="PTHR16222">
    <property type="entry name" value="ADP-RIBOSYLGLYCOHYDROLASE"/>
    <property type="match status" value="1"/>
</dbReference>
<dbReference type="InterPro" id="IPR050792">
    <property type="entry name" value="ADP-ribosylglycohydrolase"/>
</dbReference>
<comment type="caution">
    <text evidence="2">The sequence shown here is derived from an EMBL/GenBank/DDBJ whole genome shotgun (WGS) entry which is preliminary data.</text>
</comment>
<dbReference type="SUPFAM" id="SSF101478">
    <property type="entry name" value="ADP-ribosylglycohydrolase"/>
    <property type="match status" value="1"/>
</dbReference>
<dbReference type="PANTHER" id="PTHR16222:SF17">
    <property type="entry name" value="SELENOPROTEIN J"/>
    <property type="match status" value="1"/>
</dbReference>
<feature type="binding site" evidence="1">
    <location>
        <position position="401"/>
    </location>
    <ligand>
        <name>Mg(2+)</name>
        <dbReference type="ChEBI" id="CHEBI:18420"/>
        <label>1</label>
    </ligand>
</feature>
<evidence type="ECO:0000313" key="2">
    <source>
        <dbReference type="EMBL" id="CAD7700438.1"/>
    </source>
</evidence>
<gene>
    <name evidence="2" type="ORF">OSTQU699_LOCUS5797</name>
</gene>
<keyword evidence="3" id="KW-1185">Reference proteome</keyword>
<dbReference type="InterPro" id="IPR005502">
    <property type="entry name" value="Ribosyl_crysJ1"/>
</dbReference>